<evidence type="ECO:0000259" key="2">
    <source>
        <dbReference type="PROSITE" id="PS50206"/>
    </source>
</evidence>
<keyword evidence="1" id="KW-0711">Selenium</keyword>
<protein>
    <submittedName>
        <fullName evidence="3">Selenophosphate-dependent tRNA 2-selenouridine synthase</fullName>
    </submittedName>
</protein>
<proteinExistence type="predicted"/>
<dbReference type="NCBIfam" id="TIGR03167">
    <property type="entry name" value="tRNA_sel_U_synt"/>
    <property type="match status" value="1"/>
</dbReference>
<dbReference type="Gene3D" id="3.40.250.10">
    <property type="entry name" value="Rhodanese-like domain"/>
    <property type="match status" value="1"/>
</dbReference>
<dbReference type="eggNOG" id="COG2603">
    <property type="taxonomic scope" value="Bacteria"/>
</dbReference>
<dbReference type="EMBL" id="AQPN01000068">
    <property type="protein sequence ID" value="EOR95076.1"/>
    <property type="molecule type" value="Genomic_DNA"/>
</dbReference>
<feature type="domain" description="Rhodanese" evidence="2">
    <location>
        <begin position="13"/>
        <end position="131"/>
    </location>
</feature>
<name>R9GTN8_9SPHI</name>
<organism evidence="3 4">
    <name type="scientific">Arcticibacter svalbardensis MN12-7</name>
    <dbReference type="NCBI Taxonomy" id="1150600"/>
    <lineage>
        <taxon>Bacteria</taxon>
        <taxon>Pseudomonadati</taxon>
        <taxon>Bacteroidota</taxon>
        <taxon>Sphingobacteriia</taxon>
        <taxon>Sphingobacteriales</taxon>
        <taxon>Sphingobacteriaceae</taxon>
        <taxon>Arcticibacter</taxon>
    </lineage>
</organism>
<dbReference type="OrthoDB" id="9808735at2"/>
<dbReference type="InterPro" id="IPR017582">
    <property type="entry name" value="SelU"/>
</dbReference>
<dbReference type="GO" id="GO:0002098">
    <property type="term" value="P:tRNA wobble uridine modification"/>
    <property type="evidence" value="ECO:0007669"/>
    <property type="project" value="InterPro"/>
</dbReference>
<dbReference type="PANTHER" id="PTHR30401:SF0">
    <property type="entry name" value="TRNA 2-SELENOURIDINE SYNTHASE"/>
    <property type="match status" value="1"/>
</dbReference>
<dbReference type="Proteomes" id="UP000014174">
    <property type="component" value="Unassembled WGS sequence"/>
</dbReference>
<dbReference type="STRING" id="1150600.ADIARSV_1776"/>
<dbReference type="AlphaFoldDB" id="R9GTN8"/>
<dbReference type="RefSeq" id="WP_016195012.1">
    <property type="nucleotide sequence ID" value="NZ_AQPN01000068.1"/>
</dbReference>
<dbReference type="InterPro" id="IPR036873">
    <property type="entry name" value="Rhodanese-like_dom_sf"/>
</dbReference>
<gene>
    <name evidence="3" type="ORF">ADIARSV_1776</name>
</gene>
<keyword evidence="4" id="KW-1185">Reference proteome</keyword>
<dbReference type="InterPro" id="IPR001763">
    <property type="entry name" value="Rhodanese-like_dom"/>
</dbReference>
<reference evidence="3 4" key="1">
    <citation type="journal article" date="2013" name="Genome Announc.">
        <title>Draft Genome Sequence of Arcticibacter svalbardensis Strain MN12-7T, a Member of the Family Sphingobacteriaceae Isolated from an Arctic Soil Sample.</title>
        <authorList>
            <person name="Shivaji S."/>
            <person name="Ara S."/>
            <person name="Prasad S."/>
            <person name="Manasa B.P."/>
            <person name="Begum Z."/>
            <person name="Singh A."/>
            <person name="Kumar Pinnaka A."/>
        </authorList>
    </citation>
    <scope>NUCLEOTIDE SEQUENCE [LARGE SCALE GENOMIC DNA]</scope>
    <source>
        <strain evidence="3 4">MN12-7</strain>
    </source>
</reference>
<dbReference type="SUPFAM" id="SSF52821">
    <property type="entry name" value="Rhodanese/Cell cycle control phosphatase"/>
    <property type="match status" value="1"/>
</dbReference>
<dbReference type="PROSITE" id="PS50206">
    <property type="entry name" value="RHODANESE_3"/>
    <property type="match status" value="1"/>
</dbReference>
<accession>R9GTN8</accession>
<evidence type="ECO:0000313" key="3">
    <source>
        <dbReference type="EMBL" id="EOR95076.1"/>
    </source>
</evidence>
<dbReference type="Pfam" id="PF00581">
    <property type="entry name" value="Rhodanese"/>
    <property type="match status" value="1"/>
</dbReference>
<dbReference type="SMART" id="SM00450">
    <property type="entry name" value="RHOD"/>
    <property type="match status" value="1"/>
</dbReference>
<dbReference type="Pfam" id="PF26341">
    <property type="entry name" value="AAA_SelU"/>
    <property type="match status" value="1"/>
</dbReference>
<sequence>MINPISINDFISLPNAIPLVDVRTPAEFEQGKIPGAFNIPLFTNEERVIVGTTYKQVGREQAILLGFDLTGSKWSGFIKQALEIAPLMKIGVHCWRGGMRSGAMAWALNLYGFEVYLIEGGYKNYRKWTIEQFEKPYQLTVLGGMTGSGKTQILHQLQSINEQVIDLEGLAQHQGSAYGSMNILIQPTQEQFENDLALQLKQLDPCQRTWVEDESLTIGQRCIPHPFWDQMCDSLLLNINVPQGKRVEMLVEEYCVLDAGFLISCTERLKKRLGLEQTKLAVQAIEENRMADFIRIVLVYYDKTYATALSKRNKEGVVLVNIDRIDLVADVNKILNAIHSEQPTINDKNGN</sequence>
<evidence type="ECO:0000256" key="1">
    <source>
        <dbReference type="ARBA" id="ARBA00023266"/>
    </source>
</evidence>
<dbReference type="PANTHER" id="PTHR30401">
    <property type="entry name" value="TRNA 2-SELENOURIDINE SYNTHASE"/>
    <property type="match status" value="1"/>
</dbReference>
<evidence type="ECO:0000313" key="4">
    <source>
        <dbReference type="Proteomes" id="UP000014174"/>
    </source>
</evidence>
<dbReference type="GO" id="GO:0043828">
    <property type="term" value="F:tRNA 2-selenouridine synthase activity"/>
    <property type="evidence" value="ECO:0007669"/>
    <property type="project" value="InterPro"/>
</dbReference>
<dbReference type="PATRIC" id="fig|1150600.3.peg.1749"/>
<comment type="caution">
    <text evidence="3">The sequence shown here is derived from an EMBL/GenBank/DDBJ whole genome shotgun (WGS) entry which is preliminary data.</text>
</comment>
<dbReference type="InterPro" id="IPR058840">
    <property type="entry name" value="AAA_SelU"/>
</dbReference>
<dbReference type="NCBIfam" id="NF008750">
    <property type="entry name" value="PRK11784.1-2"/>
    <property type="match status" value="1"/>
</dbReference>